<feature type="non-terminal residue" evidence="2">
    <location>
        <position position="1"/>
    </location>
</feature>
<dbReference type="InterPro" id="IPR050387">
    <property type="entry name" value="Hedgehog_Signaling"/>
</dbReference>
<dbReference type="Pfam" id="PF01079">
    <property type="entry name" value="Hint"/>
    <property type="match status" value="1"/>
</dbReference>
<comment type="caution">
    <text evidence="2">The sequence shown here is derived from an EMBL/GenBank/DDBJ whole genome shotgun (WGS) entry which is preliminary data.</text>
</comment>
<feature type="domain" description="Hint" evidence="1">
    <location>
        <begin position="215"/>
        <end position="312"/>
    </location>
</feature>
<dbReference type="InterPro" id="IPR006141">
    <property type="entry name" value="Intein_N"/>
</dbReference>
<dbReference type="Gene3D" id="2.170.16.10">
    <property type="entry name" value="Hedgehog/Intein (Hint) domain"/>
    <property type="match status" value="1"/>
</dbReference>
<dbReference type="Proteomes" id="UP001530400">
    <property type="component" value="Unassembled WGS sequence"/>
</dbReference>
<dbReference type="PROSITE" id="PS50817">
    <property type="entry name" value="INTEIN_N_TER"/>
    <property type="match status" value="1"/>
</dbReference>
<protein>
    <recommendedName>
        <fullName evidence="1">Hint domain-containing protein</fullName>
    </recommendedName>
</protein>
<dbReference type="SUPFAM" id="SSF51294">
    <property type="entry name" value="Hedgehog/intein (Hint) domain"/>
    <property type="match status" value="1"/>
</dbReference>
<dbReference type="PANTHER" id="PTHR11889:SF31">
    <property type="entry name" value="PROTEIN HEDGEHOG"/>
    <property type="match status" value="1"/>
</dbReference>
<dbReference type="EMBL" id="JALLPJ020001227">
    <property type="protein sequence ID" value="KAL3773618.1"/>
    <property type="molecule type" value="Genomic_DNA"/>
</dbReference>
<dbReference type="AlphaFoldDB" id="A0ABD3NDW6"/>
<dbReference type="SMART" id="SM00306">
    <property type="entry name" value="HintN"/>
    <property type="match status" value="1"/>
</dbReference>
<evidence type="ECO:0000259" key="1">
    <source>
        <dbReference type="SMART" id="SM00306"/>
    </source>
</evidence>
<dbReference type="InterPro" id="IPR036844">
    <property type="entry name" value="Hint_dom_sf"/>
</dbReference>
<reference evidence="2 3" key="1">
    <citation type="submission" date="2024-10" db="EMBL/GenBank/DDBJ databases">
        <title>Updated reference genomes for cyclostephanoid diatoms.</title>
        <authorList>
            <person name="Roberts W.R."/>
            <person name="Alverson A.J."/>
        </authorList>
    </citation>
    <scope>NUCLEOTIDE SEQUENCE [LARGE SCALE GENOMIC DNA]</scope>
    <source>
        <strain evidence="2 3">AJA010-31</strain>
    </source>
</reference>
<dbReference type="InterPro" id="IPR001767">
    <property type="entry name" value="Hedgehog_Hint"/>
</dbReference>
<accession>A0ABD3NDW6</accession>
<evidence type="ECO:0000313" key="2">
    <source>
        <dbReference type="EMBL" id="KAL3773618.1"/>
    </source>
</evidence>
<sequence length="348" mass="37211">TETVHVTLSPRARRIEVQNVRSVCSLGLAAASTSGLRLVKDPDLALAPGATSFATYINALDLHQDGSAEETVDTLMNIFANCPEEVAELESCYADQAALMECVNCAWIDILSETSVDCDGLQAALEADAATCDSCLSECEEQQASLITCADSLYCQESDGDVEPPKLVVAPAFVAESDAGSLECRGKDEYCGSAYKCCEGLDCQKYCREPRSGGGGCFSLESTVIVEGKGTKSIKDLVVGDMVVSDDKGTYTMYYSKGHYNEKETTKFLRIHHELNAKPLELTPGHMLFLASGELPVPAHSIKVGDVLKTAGGPSKVTVVREISRKGLANPLTLSGSIVIERSRIIHP</sequence>
<dbReference type="PANTHER" id="PTHR11889">
    <property type="entry name" value="HEDGEHOG"/>
    <property type="match status" value="1"/>
</dbReference>
<evidence type="ECO:0000313" key="3">
    <source>
        <dbReference type="Proteomes" id="UP001530400"/>
    </source>
</evidence>
<keyword evidence="3" id="KW-1185">Reference proteome</keyword>
<gene>
    <name evidence="2" type="ORF">ACHAWO_010814</name>
</gene>
<dbReference type="InterPro" id="IPR003587">
    <property type="entry name" value="Hint_dom_N"/>
</dbReference>
<organism evidence="2 3">
    <name type="scientific">Cyclotella atomus</name>
    <dbReference type="NCBI Taxonomy" id="382360"/>
    <lineage>
        <taxon>Eukaryota</taxon>
        <taxon>Sar</taxon>
        <taxon>Stramenopiles</taxon>
        <taxon>Ochrophyta</taxon>
        <taxon>Bacillariophyta</taxon>
        <taxon>Coscinodiscophyceae</taxon>
        <taxon>Thalassiosirophycidae</taxon>
        <taxon>Stephanodiscales</taxon>
        <taxon>Stephanodiscaceae</taxon>
        <taxon>Cyclotella</taxon>
    </lineage>
</organism>
<proteinExistence type="predicted"/>
<name>A0ABD3NDW6_9STRA</name>
<dbReference type="CDD" id="cd00081">
    <property type="entry name" value="Hint"/>
    <property type="match status" value="1"/>
</dbReference>